<accession>A0ABW9MW27</accession>
<dbReference type="RefSeq" id="WP_410032774.1">
    <property type="nucleotide sequence ID" value="NZ_JBGMEH010000003.1"/>
</dbReference>
<comment type="caution">
    <text evidence="1">The sequence shown here is derived from an EMBL/GenBank/DDBJ whole genome shotgun (WGS) entry which is preliminary data.</text>
</comment>
<dbReference type="EMBL" id="JBGMEH010000003">
    <property type="protein sequence ID" value="MFO3716033.1"/>
    <property type="molecule type" value="Genomic_DNA"/>
</dbReference>
<name>A0ABW9MW27_9FIRM</name>
<dbReference type="Gene3D" id="1.10.10.10">
    <property type="entry name" value="Winged helix-like DNA-binding domain superfamily/Winged helix DNA-binding domain"/>
    <property type="match status" value="1"/>
</dbReference>
<keyword evidence="2" id="KW-1185">Reference proteome</keyword>
<reference evidence="1 2" key="1">
    <citation type="journal article" date="2025" name="Anaerobe">
        <title>Description of Anaerococcus kampingiae sp. nov., Anaerococcus groningensis sp. nov., Anaerococcus martiniensis sp. nov., and Anaerococcus cruorum sp. nov., isolated from human clinical specimens.</title>
        <authorList>
            <person name="Boiten K.E."/>
            <person name="Meijer J."/>
            <person name="van Wezel E.M."/>
            <person name="Veloo A.C.M."/>
        </authorList>
    </citation>
    <scope>NUCLEOTIDE SEQUENCE [LARGE SCALE GENOMIC DNA]</scope>
    <source>
        <strain evidence="1 2">ENR1039</strain>
    </source>
</reference>
<evidence type="ECO:0000313" key="1">
    <source>
        <dbReference type="EMBL" id="MFO3716033.1"/>
    </source>
</evidence>
<sequence>MENSHGLEIISSVYDYLERFNYIKESLEIGWGELGRFYDLNLKETEMLIREAYFRHGLISSGVGNQDFFIANQDYPTMKKTLFSLVDKGLIEIDTKNEDGDTFYYSYFVTEEGMDIYNDIIDKYDKLLEGYERDKSNLVESYGQVIDNLNYLLDDLRVVTSKKNIEAINEAQLRAMEDMLNDADNIAQNEPDGFYHGVASVYRQMLIEYNKRLAQDYEDVKMGMIDPIEGNNIVVHALVLEDGKYVEKEFLFFGNDVKKYRDITSYNN</sequence>
<evidence type="ECO:0000313" key="2">
    <source>
        <dbReference type="Proteomes" id="UP001638015"/>
    </source>
</evidence>
<gene>
    <name evidence="1" type="ORF">ACCQ40_04410</name>
</gene>
<dbReference type="InterPro" id="IPR036388">
    <property type="entry name" value="WH-like_DNA-bd_sf"/>
</dbReference>
<dbReference type="SUPFAM" id="SSF46785">
    <property type="entry name" value="Winged helix' DNA-binding domain"/>
    <property type="match status" value="1"/>
</dbReference>
<organism evidence="1 2">
    <name type="scientific">Anaerococcus cruorum</name>
    <dbReference type="NCBI Taxonomy" id="3115617"/>
    <lineage>
        <taxon>Bacteria</taxon>
        <taxon>Bacillati</taxon>
        <taxon>Bacillota</taxon>
        <taxon>Tissierellia</taxon>
        <taxon>Tissierellales</taxon>
        <taxon>Peptoniphilaceae</taxon>
        <taxon>Anaerococcus</taxon>
    </lineage>
</organism>
<dbReference type="Proteomes" id="UP001638015">
    <property type="component" value="Unassembled WGS sequence"/>
</dbReference>
<proteinExistence type="predicted"/>
<dbReference type="InterPro" id="IPR036390">
    <property type="entry name" value="WH_DNA-bd_sf"/>
</dbReference>
<protein>
    <submittedName>
        <fullName evidence="1">Uncharacterized protein</fullName>
    </submittedName>
</protein>